<feature type="domain" description="HTH araC/xylS-type" evidence="5">
    <location>
        <begin position="661"/>
        <end position="760"/>
    </location>
</feature>
<name>A0A919XEU9_9BACL</name>
<dbReference type="PANTHER" id="PTHR43280">
    <property type="entry name" value="ARAC-FAMILY TRANSCRIPTIONAL REGULATOR"/>
    <property type="match status" value="1"/>
</dbReference>
<evidence type="ECO:0000256" key="2">
    <source>
        <dbReference type="ARBA" id="ARBA00023125"/>
    </source>
</evidence>
<comment type="caution">
    <text evidence="6">The sequence shown here is derived from an EMBL/GenBank/DDBJ whole genome shotgun (WGS) entry which is preliminary data.</text>
</comment>
<evidence type="ECO:0000313" key="6">
    <source>
        <dbReference type="EMBL" id="GIO31446.1"/>
    </source>
</evidence>
<evidence type="ECO:0000259" key="5">
    <source>
        <dbReference type="PROSITE" id="PS01124"/>
    </source>
</evidence>
<evidence type="ECO:0000256" key="4">
    <source>
        <dbReference type="SAM" id="Phobius"/>
    </source>
</evidence>
<dbReference type="PRINTS" id="PR00032">
    <property type="entry name" value="HTHARAC"/>
</dbReference>
<gene>
    <name evidence="6" type="primary">ytdP</name>
    <name evidence="6" type="ORF">J2TS6_25870</name>
</gene>
<dbReference type="PROSITE" id="PS00041">
    <property type="entry name" value="HTH_ARAC_FAMILY_1"/>
    <property type="match status" value="1"/>
</dbReference>
<protein>
    <submittedName>
        <fullName evidence="6">HTH-type transcriptional regulator YtdP</fullName>
    </submittedName>
</protein>
<dbReference type="AlphaFoldDB" id="A0A919XEU9"/>
<keyword evidence="7" id="KW-1185">Reference proteome</keyword>
<dbReference type="Proteomes" id="UP000679779">
    <property type="component" value="Unassembled WGS sequence"/>
</dbReference>
<organism evidence="6 7">
    <name type="scientific">Paenibacillus albilobatus</name>
    <dbReference type="NCBI Taxonomy" id="2716884"/>
    <lineage>
        <taxon>Bacteria</taxon>
        <taxon>Bacillati</taxon>
        <taxon>Bacillota</taxon>
        <taxon>Bacilli</taxon>
        <taxon>Bacillales</taxon>
        <taxon>Paenibacillaceae</taxon>
        <taxon>Paenibacillus</taxon>
    </lineage>
</organism>
<dbReference type="PROSITE" id="PS01124">
    <property type="entry name" value="HTH_ARAC_FAMILY_2"/>
    <property type="match status" value="1"/>
</dbReference>
<keyword evidence="1" id="KW-0805">Transcription regulation</keyword>
<evidence type="ECO:0000256" key="1">
    <source>
        <dbReference type="ARBA" id="ARBA00023015"/>
    </source>
</evidence>
<proteinExistence type="predicted"/>
<dbReference type="EMBL" id="BORQ01000003">
    <property type="protein sequence ID" value="GIO31446.1"/>
    <property type="molecule type" value="Genomic_DNA"/>
</dbReference>
<dbReference type="SMART" id="SM00342">
    <property type="entry name" value="HTH_ARAC"/>
    <property type="match status" value="1"/>
</dbReference>
<sequence>MGKKRNHLLFQFLASYVLVLLFPVLIILVYYYPHSTAVVKQQDMDWNTHITEQFTTSMDTFMRYVYHLPSELVQNREIKMYDNSDYGRVVIANEMRKYNATDGFIDNTLLYIESTGYLFAKTGSAYKVEDFSKPGIGYYYENWPHREMFETLSRLKAPIVRPVENVVIPGSNRVRMLTFALPLPIGGYDPPGALLIMVREDTIIRMMNSLSEKYTGQFFIFDGQGRQLLASQETDYGASDEFRRIVSGLKEGTEGAGIHRLNGKSYIVSHTMSGTNGWQYVSMLPVTDTLQGIQTIQRNTVLLIGLMLLLELLVIYVSIRKNYHPIKRLVDLAVNIFEPAEAKPLNEIETIRYALGELANVNHTLDAKVKQTIPIMRENLLFELVSGKALAWETFRLEAESYGIAFPYPSLAVAVLSIEANAVAEGTETGGQTFSHAVDVLRSIEERPTEGLQCYFFKSIYNQEMIWIGSFAPGFAIKDYLEGVKRELEAETGGRVFIGAGLSGEPESPEAVHLSYLQAVRASEHLRLRRECWVLFFGDMEAPKAAMASFYAELLQSLELSILKNEAASVKSVVDRIIANMSTEGTPPHIVRSVYLNAVSVILNGLHRFSHDDASLLRLTDAAFRHRYTIEQMAGIVRDSSSKLCDIIQSTLPPSRNVSRDEIVGFIERRGMEPDFSLQRIADYFRMSPSNFSHYFKKTFGQNFKEYIDLQRIQKSAQLLRETSQTLDEISRQAGFTNTSSFIRSFKKIVGTTPGQYRETHKAV</sequence>
<evidence type="ECO:0000313" key="7">
    <source>
        <dbReference type="Proteomes" id="UP000679779"/>
    </source>
</evidence>
<evidence type="ECO:0000256" key="3">
    <source>
        <dbReference type="ARBA" id="ARBA00023163"/>
    </source>
</evidence>
<dbReference type="Gene3D" id="1.10.10.60">
    <property type="entry name" value="Homeodomain-like"/>
    <property type="match status" value="2"/>
</dbReference>
<keyword evidence="4" id="KW-0812">Transmembrane</keyword>
<dbReference type="InterPro" id="IPR020449">
    <property type="entry name" value="Tscrpt_reg_AraC-type_HTH"/>
</dbReference>
<feature type="transmembrane region" description="Helical" evidence="4">
    <location>
        <begin position="12"/>
        <end position="32"/>
    </location>
</feature>
<dbReference type="GO" id="GO:0043565">
    <property type="term" value="F:sequence-specific DNA binding"/>
    <property type="evidence" value="ECO:0007669"/>
    <property type="project" value="InterPro"/>
</dbReference>
<keyword evidence="2" id="KW-0238">DNA-binding</keyword>
<dbReference type="Pfam" id="PF12833">
    <property type="entry name" value="HTH_18"/>
    <property type="match status" value="1"/>
</dbReference>
<keyword evidence="3" id="KW-0804">Transcription</keyword>
<dbReference type="SUPFAM" id="SSF46689">
    <property type="entry name" value="Homeodomain-like"/>
    <property type="match status" value="2"/>
</dbReference>
<feature type="transmembrane region" description="Helical" evidence="4">
    <location>
        <begin position="301"/>
        <end position="319"/>
    </location>
</feature>
<dbReference type="GO" id="GO:0003700">
    <property type="term" value="F:DNA-binding transcription factor activity"/>
    <property type="evidence" value="ECO:0007669"/>
    <property type="project" value="InterPro"/>
</dbReference>
<keyword evidence="4" id="KW-0472">Membrane</keyword>
<dbReference type="InterPro" id="IPR009057">
    <property type="entry name" value="Homeodomain-like_sf"/>
</dbReference>
<accession>A0A919XEU9</accession>
<dbReference type="RefSeq" id="WP_160043186.1">
    <property type="nucleotide sequence ID" value="NZ_BORQ01000003.1"/>
</dbReference>
<dbReference type="Gene3D" id="3.30.450.20">
    <property type="entry name" value="PAS domain"/>
    <property type="match status" value="1"/>
</dbReference>
<keyword evidence="4" id="KW-1133">Transmembrane helix</keyword>
<reference evidence="6" key="1">
    <citation type="submission" date="2021-03" db="EMBL/GenBank/DDBJ databases">
        <title>Antimicrobial resistance genes in bacteria isolated from Japanese honey, and their potential for conferring macrolide and lincosamide resistance in the American foulbrood pathogen Paenibacillus larvae.</title>
        <authorList>
            <person name="Okamoto M."/>
            <person name="Kumagai M."/>
            <person name="Kanamori H."/>
            <person name="Takamatsu D."/>
        </authorList>
    </citation>
    <scope>NUCLEOTIDE SEQUENCE</scope>
    <source>
        <strain evidence="6">J2TS6</strain>
    </source>
</reference>
<dbReference type="InterPro" id="IPR018060">
    <property type="entry name" value="HTH_AraC"/>
</dbReference>
<dbReference type="InterPro" id="IPR018062">
    <property type="entry name" value="HTH_AraC-typ_CS"/>
</dbReference>
<dbReference type="PANTHER" id="PTHR43280:SF28">
    <property type="entry name" value="HTH-TYPE TRANSCRIPTIONAL ACTIVATOR RHAS"/>
    <property type="match status" value="1"/>
</dbReference>